<evidence type="ECO:0000256" key="2">
    <source>
        <dbReference type="RuleBase" id="RU000408"/>
    </source>
</evidence>
<dbReference type="Proteomes" id="UP000196027">
    <property type="component" value="Chromosome"/>
</dbReference>
<dbReference type="InterPro" id="IPR019844">
    <property type="entry name" value="CSD_CS"/>
</dbReference>
<dbReference type="Pfam" id="PF00313">
    <property type="entry name" value="CSD"/>
    <property type="match status" value="1"/>
</dbReference>
<dbReference type="OrthoDB" id="9800417at2"/>
<dbReference type="KEGG" id="ome:OLMES_2350"/>
<dbReference type="GO" id="GO:0043488">
    <property type="term" value="P:regulation of mRNA stability"/>
    <property type="evidence" value="ECO:0007669"/>
    <property type="project" value="TreeGrafter"/>
</dbReference>
<accession>A0A1Y0IAJ1</accession>
<dbReference type="PANTHER" id="PTHR12962">
    <property type="entry name" value="CALCIUM-REGULATED HEAT STABLE PROTEIN CRHSP-24-RELATED"/>
    <property type="match status" value="1"/>
</dbReference>
<keyword evidence="6" id="KW-1185">Reference proteome</keyword>
<dbReference type="InterPro" id="IPR012340">
    <property type="entry name" value="NA-bd_OB-fold"/>
</dbReference>
<evidence type="ECO:0000256" key="3">
    <source>
        <dbReference type="SAM" id="Phobius"/>
    </source>
</evidence>
<keyword evidence="3" id="KW-0812">Transmembrane</keyword>
<dbReference type="PROSITE" id="PS51857">
    <property type="entry name" value="CSD_2"/>
    <property type="match status" value="1"/>
</dbReference>
<proteinExistence type="predicted"/>
<dbReference type="CDD" id="cd04458">
    <property type="entry name" value="CSP_CDS"/>
    <property type="match status" value="1"/>
</dbReference>
<keyword evidence="3" id="KW-1133">Transmembrane helix</keyword>
<evidence type="ECO:0000313" key="6">
    <source>
        <dbReference type="Proteomes" id="UP000196027"/>
    </source>
</evidence>
<keyword evidence="3" id="KW-0472">Membrane</keyword>
<dbReference type="GO" id="GO:0005829">
    <property type="term" value="C:cytosol"/>
    <property type="evidence" value="ECO:0007669"/>
    <property type="project" value="UniProtKB-ARBA"/>
</dbReference>
<evidence type="ECO:0000256" key="1">
    <source>
        <dbReference type="ARBA" id="ARBA00022553"/>
    </source>
</evidence>
<dbReference type="Pfam" id="PF05901">
    <property type="entry name" value="Excalibur"/>
    <property type="match status" value="1"/>
</dbReference>
<dbReference type="InterPro" id="IPR002059">
    <property type="entry name" value="CSP_DNA-bd"/>
</dbReference>
<organism evidence="5 6">
    <name type="scientific">Oleiphilus messinensis</name>
    <dbReference type="NCBI Taxonomy" id="141451"/>
    <lineage>
        <taxon>Bacteria</taxon>
        <taxon>Pseudomonadati</taxon>
        <taxon>Pseudomonadota</taxon>
        <taxon>Gammaproteobacteria</taxon>
        <taxon>Oceanospirillales</taxon>
        <taxon>Oleiphilaceae</taxon>
        <taxon>Oleiphilus</taxon>
    </lineage>
</organism>
<evidence type="ECO:0000313" key="5">
    <source>
        <dbReference type="EMBL" id="ARU56413.1"/>
    </source>
</evidence>
<dbReference type="PROSITE" id="PS00352">
    <property type="entry name" value="CSD_1"/>
    <property type="match status" value="1"/>
</dbReference>
<gene>
    <name evidence="5" type="ORF">OLMES_2350</name>
</gene>
<sequence length="180" mass="20288">MNFKGRLVRWNEERGFGFIKSDSVDEDIFIHISALKNMNRRPVVGDLIYFELAADKNGRKKAVRASIEGVVANVSSPGRRQSFMGSKVFIYVLFAGLVVSGYVIQASSFHFGDLFSTRLNSEPVFQTQPAERNNVNFKCEGKQYCRQMTSCDEALFYLRHCPDVKIDGDGDGIPCESQHC</sequence>
<dbReference type="InterPro" id="IPR011129">
    <property type="entry name" value="CSD"/>
</dbReference>
<dbReference type="InterPro" id="IPR008613">
    <property type="entry name" value="Excalibur_Ca-bd_domain"/>
</dbReference>
<dbReference type="SUPFAM" id="SSF50249">
    <property type="entry name" value="Nucleic acid-binding proteins"/>
    <property type="match status" value="1"/>
</dbReference>
<dbReference type="Gene3D" id="2.40.50.140">
    <property type="entry name" value="Nucleic acid-binding proteins"/>
    <property type="match status" value="1"/>
</dbReference>
<dbReference type="InterPro" id="IPR052069">
    <property type="entry name" value="Ca-reg_mRNA-binding_domain"/>
</dbReference>
<name>A0A1Y0IAJ1_9GAMM</name>
<protein>
    <submittedName>
        <fullName evidence="5">Excalibur domain protein</fullName>
    </submittedName>
</protein>
<dbReference type="GO" id="GO:0003730">
    <property type="term" value="F:mRNA 3'-UTR binding"/>
    <property type="evidence" value="ECO:0007669"/>
    <property type="project" value="TreeGrafter"/>
</dbReference>
<comment type="subcellular location">
    <subcellularLocation>
        <location evidence="2">Cytoplasm</location>
    </subcellularLocation>
</comment>
<dbReference type="SMART" id="SM00357">
    <property type="entry name" value="CSP"/>
    <property type="match status" value="1"/>
</dbReference>
<dbReference type="PANTHER" id="PTHR12962:SF1">
    <property type="entry name" value="COLD SHOCK DOMAIN-CONTAINING PROTEIN CG9705"/>
    <property type="match status" value="1"/>
</dbReference>
<feature type="domain" description="CSD" evidence="4">
    <location>
        <begin position="2"/>
        <end position="67"/>
    </location>
</feature>
<dbReference type="AlphaFoldDB" id="A0A1Y0IAJ1"/>
<evidence type="ECO:0000259" key="4">
    <source>
        <dbReference type="PROSITE" id="PS51857"/>
    </source>
</evidence>
<reference evidence="5 6" key="1">
    <citation type="submission" date="2017-05" db="EMBL/GenBank/DDBJ databases">
        <title>Genomic insights into alkan degradation activity of Oleiphilus messinensis.</title>
        <authorList>
            <person name="Kozyavkin S.A."/>
            <person name="Slesarev A.I."/>
            <person name="Golyshin P.N."/>
            <person name="Korzhenkov A."/>
            <person name="Golyshina O.N."/>
            <person name="Toshchakov S.V."/>
        </authorList>
    </citation>
    <scope>NUCLEOTIDE SEQUENCE [LARGE SCALE GENOMIC DNA]</scope>
    <source>
        <strain evidence="5 6">ME102</strain>
    </source>
</reference>
<dbReference type="RefSeq" id="WP_087461398.1">
    <property type="nucleotide sequence ID" value="NZ_CP021425.1"/>
</dbReference>
<keyword evidence="1" id="KW-0597">Phosphoprotein</keyword>
<dbReference type="EMBL" id="CP021425">
    <property type="protein sequence ID" value="ARU56413.1"/>
    <property type="molecule type" value="Genomic_DNA"/>
</dbReference>
<feature type="transmembrane region" description="Helical" evidence="3">
    <location>
        <begin position="88"/>
        <end position="111"/>
    </location>
</feature>